<name>A0A1F7F472_UNCRA</name>
<comment type="caution">
    <text evidence="1">The sequence shown here is derived from an EMBL/GenBank/DDBJ whole genome shotgun (WGS) entry which is preliminary data.</text>
</comment>
<gene>
    <name evidence="1" type="ORF">A2519_19295</name>
</gene>
<dbReference type="Proteomes" id="UP000179243">
    <property type="component" value="Unassembled WGS sequence"/>
</dbReference>
<reference evidence="1 2" key="1">
    <citation type="journal article" date="2016" name="Nat. Commun.">
        <title>Thousands of microbial genomes shed light on interconnected biogeochemical processes in an aquifer system.</title>
        <authorList>
            <person name="Anantharaman K."/>
            <person name="Brown C.T."/>
            <person name="Hug L.A."/>
            <person name="Sharon I."/>
            <person name="Castelle C.J."/>
            <person name="Probst A.J."/>
            <person name="Thomas B.C."/>
            <person name="Singh A."/>
            <person name="Wilkins M.J."/>
            <person name="Karaoz U."/>
            <person name="Brodie E.L."/>
            <person name="Williams K.H."/>
            <person name="Hubbard S.S."/>
            <person name="Banfield J.F."/>
        </authorList>
    </citation>
    <scope>NUCLEOTIDE SEQUENCE [LARGE SCALE GENOMIC DNA]</scope>
</reference>
<proteinExistence type="predicted"/>
<evidence type="ECO:0000313" key="2">
    <source>
        <dbReference type="Proteomes" id="UP000179243"/>
    </source>
</evidence>
<sequence>MCYIIKKPRKNDPGAHEMTAVEKIVQNAQKSFLTGTTGRVCVAPRELEHYPFPERIVASLTQTIELGGLFVLIVTNGAALTAPRALSLSKFITTRQPGPNTQAGHPLFLFRPEEMSAVLLNDLLIIKKGYAGPALPCAGRFFSRLCYCVCKKMAL</sequence>
<organism evidence="1 2">
    <name type="scientific">Candidatus Raymondbacteria bacterium RIFOXYD12_FULL_49_13</name>
    <dbReference type="NCBI Taxonomy" id="1817890"/>
    <lineage>
        <taxon>Bacteria</taxon>
        <taxon>Raymondiibacteriota</taxon>
    </lineage>
</organism>
<accession>A0A1F7F472</accession>
<dbReference type="AlphaFoldDB" id="A0A1F7F472"/>
<protein>
    <submittedName>
        <fullName evidence="1">Uncharacterized protein</fullName>
    </submittedName>
</protein>
<dbReference type="EMBL" id="MFYX01000125">
    <property type="protein sequence ID" value="OGK01470.1"/>
    <property type="molecule type" value="Genomic_DNA"/>
</dbReference>
<evidence type="ECO:0000313" key="1">
    <source>
        <dbReference type="EMBL" id="OGK01470.1"/>
    </source>
</evidence>